<dbReference type="Pfam" id="PF04350">
    <property type="entry name" value="PilO"/>
    <property type="match status" value="1"/>
</dbReference>
<dbReference type="Gene3D" id="1.10.287.540">
    <property type="entry name" value="Helix hairpin bin"/>
    <property type="match status" value="1"/>
</dbReference>
<gene>
    <name evidence="2" type="ORF">SAMN03097708_02925</name>
</gene>
<dbReference type="OrthoDB" id="9802133at2"/>
<proteinExistence type="predicted"/>
<sequence length="195" mass="22006">MDLNINFNDLDLENVGNWPPLVKGISILILCILTLGAGYYFDTQHQWQELERVRAKESVLKKDFETKQAKAANLDAYKQQMQEMKESFGTMLRQLPSKTEVPDLLVDITQTGLATGLEFELFQPRAEAPKEFYAELPISLRVTGGYHKFGEFVSGIAALPRIVTLHDISISGSDQSLVMNATAKTYRYLDEDEAK</sequence>
<dbReference type="EMBL" id="FMWD01000011">
    <property type="protein sequence ID" value="SCZ66209.1"/>
    <property type="molecule type" value="Genomic_DNA"/>
</dbReference>
<name>A0A1G5QYN8_9GAMM</name>
<keyword evidence="1" id="KW-0812">Transmembrane</keyword>
<dbReference type="GO" id="GO:0043107">
    <property type="term" value="P:type IV pilus-dependent motility"/>
    <property type="evidence" value="ECO:0007669"/>
    <property type="project" value="InterPro"/>
</dbReference>
<dbReference type="Proteomes" id="UP000199648">
    <property type="component" value="Unassembled WGS sequence"/>
</dbReference>
<dbReference type="AlphaFoldDB" id="A0A1G5QYN8"/>
<dbReference type="PIRSF" id="PIRSF016482">
    <property type="entry name" value="PilO"/>
    <property type="match status" value="1"/>
</dbReference>
<dbReference type="PANTHER" id="PTHR39555:SF1">
    <property type="entry name" value="TYPE IV PILUS INNER MEMBRANE COMPONENT PILO"/>
    <property type="match status" value="1"/>
</dbReference>
<accession>A0A1G5QYN8</accession>
<protein>
    <submittedName>
        <fullName evidence="2">Type IV pilus assembly protein PilO</fullName>
    </submittedName>
</protein>
<dbReference type="PANTHER" id="PTHR39555">
    <property type="entry name" value="FIMBRIAL ASSEMBLY PROTEIN PILO-LIKE PROTEIN-RELATED"/>
    <property type="match status" value="1"/>
</dbReference>
<dbReference type="Gene3D" id="3.30.70.60">
    <property type="match status" value="1"/>
</dbReference>
<reference evidence="2 3" key="1">
    <citation type="submission" date="2016-10" db="EMBL/GenBank/DDBJ databases">
        <authorList>
            <person name="de Groot N.N."/>
        </authorList>
    </citation>
    <scope>NUCLEOTIDE SEQUENCE [LARGE SCALE GENOMIC DNA]</scope>
    <source>
        <strain evidence="2 3">HLD2</strain>
    </source>
</reference>
<keyword evidence="3" id="KW-1185">Reference proteome</keyword>
<evidence type="ECO:0000313" key="2">
    <source>
        <dbReference type="EMBL" id="SCZ66209.1"/>
    </source>
</evidence>
<organism evidence="2 3">
    <name type="scientific">Thiohalomonas denitrificans</name>
    <dbReference type="NCBI Taxonomy" id="415747"/>
    <lineage>
        <taxon>Bacteria</taxon>
        <taxon>Pseudomonadati</taxon>
        <taxon>Pseudomonadota</taxon>
        <taxon>Gammaproteobacteria</taxon>
        <taxon>Thiohalomonadales</taxon>
        <taxon>Thiohalomonadaceae</taxon>
        <taxon>Thiohalomonas</taxon>
    </lineage>
</organism>
<dbReference type="InterPro" id="IPR014717">
    <property type="entry name" value="Transl_elong_EF1B/ribsomal_bS6"/>
</dbReference>
<dbReference type="STRING" id="415747.SAMN03097708_02925"/>
<evidence type="ECO:0000256" key="1">
    <source>
        <dbReference type="SAM" id="Phobius"/>
    </source>
</evidence>
<keyword evidence="1" id="KW-0472">Membrane</keyword>
<dbReference type="InterPro" id="IPR007445">
    <property type="entry name" value="PilO"/>
</dbReference>
<dbReference type="GO" id="GO:0043683">
    <property type="term" value="P:type IV pilus assembly"/>
    <property type="evidence" value="ECO:0007669"/>
    <property type="project" value="InterPro"/>
</dbReference>
<keyword evidence="1" id="KW-1133">Transmembrane helix</keyword>
<evidence type="ECO:0000313" key="3">
    <source>
        <dbReference type="Proteomes" id="UP000199648"/>
    </source>
</evidence>
<feature type="transmembrane region" description="Helical" evidence="1">
    <location>
        <begin position="20"/>
        <end position="41"/>
    </location>
</feature>
<dbReference type="RefSeq" id="WP_092998645.1">
    <property type="nucleotide sequence ID" value="NZ_FMWD01000011.1"/>
</dbReference>